<gene>
    <name evidence="1" type="ORF">D5086_018129</name>
</gene>
<accession>A0ACC4BP57</accession>
<sequence length="363" mass="40691">MGYIYREAAAGCHVVAMPYPVTEEWLSLIGSDPKPDQISFSTIPNVVPSELVRASNMLEFIEAVMTNMEAPFERFLDHLVQPPAVIIADTFLLWAVRVGNRKNIPVASFWSMSNSQKICHDLKYSTGSKLKLHGGHHSFSSTLTNGLERGYECADYIPGVSSTSLVDFPSFINGSNPYMLGRIVEVFSWVPKEQYLLFPSIYELEPQAIDAIKAGFSFPVYTVGPSIPYSKLEDGSHTITAFWDVDYLRWLDDQPSKSILYISMGSFLSFSSSQMDEIAGGLHDSGVRYLWVARGETSRLKEGGNWRLVRDFMDLDSNEGKEMRRRVKGFQEICQQAISKDGSSETNIKSFIREISIGHLSCS</sequence>
<reference evidence="1 2" key="1">
    <citation type="journal article" date="2024" name="Plant Biotechnol. J.">
        <title>Genome and CRISPR/Cas9 system of a widespread forest tree (Populus alba) in the world.</title>
        <authorList>
            <person name="Liu Y.J."/>
            <person name="Jiang P.F."/>
            <person name="Han X.M."/>
            <person name="Li X.Y."/>
            <person name="Wang H.M."/>
            <person name="Wang Y.J."/>
            <person name="Wang X.X."/>
            <person name="Zeng Q.Y."/>
        </authorList>
    </citation>
    <scope>NUCLEOTIDE SEQUENCE [LARGE SCALE GENOMIC DNA]</scope>
    <source>
        <strain evidence="2">cv. PAL-ZL1</strain>
    </source>
</reference>
<dbReference type="EMBL" id="RCHU02000009">
    <property type="protein sequence ID" value="KAL3580294.1"/>
    <property type="molecule type" value="Genomic_DNA"/>
</dbReference>
<dbReference type="Proteomes" id="UP000309997">
    <property type="component" value="Unassembled WGS sequence"/>
</dbReference>
<comment type="caution">
    <text evidence="1">The sequence shown here is derived from an EMBL/GenBank/DDBJ whole genome shotgun (WGS) entry which is preliminary data.</text>
</comment>
<evidence type="ECO:0000313" key="2">
    <source>
        <dbReference type="Proteomes" id="UP000309997"/>
    </source>
</evidence>
<name>A0ACC4BP57_POPAL</name>
<keyword evidence="2" id="KW-1185">Reference proteome</keyword>
<proteinExistence type="predicted"/>
<evidence type="ECO:0000313" key="1">
    <source>
        <dbReference type="EMBL" id="KAL3580294.1"/>
    </source>
</evidence>
<organism evidence="1 2">
    <name type="scientific">Populus alba</name>
    <name type="common">White poplar</name>
    <dbReference type="NCBI Taxonomy" id="43335"/>
    <lineage>
        <taxon>Eukaryota</taxon>
        <taxon>Viridiplantae</taxon>
        <taxon>Streptophyta</taxon>
        <taxon>Embryophyta</taxon>
        <taxon>Tracheophyta</taxon>
        <taxon>Spermatophyta</taxon>
        <taxon>Magnoliopsida</taxon>
        <taxon>eudicotyledons</taxon>
        <taxon>Gunneridae</taxon>
        <taxon>Pentapetalae</taxon>
        <taxon>rosids</taxon>
        <taxon>fabids</taxon>
        <taxon>Malpighiales</taxon>
        <taxon>Salicaceae</taxon>
        <taxon>Saliceae</taxon>
        <taxon>Populus</taxon>
    </lineage>
</organism>
<protein>
    <submittedName>
        <fullName evidence="1">Uncharacterized protein</fullName>
    </submittedName>
</protein>